<evidence type="ECO:0000256" key="1">
    <source>
        <dbReference type="SAM" id="SignalP"/>
    </source>
</evidence>
<evidence type="ECO:0000313" key="4">
    <source>
        <dbReference type="Proteomes" id="UP000663828"/>
    </source>
</evidence>
<accession>A0A813XEG8</accession>
<dbReference type="OrthoDB" id="9996673at2759"/>
<organism evidence="2 4">
    <name type="scientific">Adineta ricciae</name>
    <name type="common">Rotifer</name>
    <dbReference type="NCBI Taxonomy" id="249248"/>
    <lineage>
        <taxon>Eukaryota</taxon>
        <taxon>Metazoa</taxon>
        <taxon>Spiralia</taxon>
        <taxon>Gnathifera</taxon>
        <taxon>Rotifera</taxon>
        <taxon>Eurotatoria</taxon>
        <taxon>Bdelloidea</taxon>
        <taxon>Adinetida</taxon>
        <taxon>Adinetidae</taxon>
        <taxon>Adineta</taxon>
    </lineage>
</organism>
<dbReference type="EMBL" id="CAJNOJ010000077">
    <property type="protein sequence ID" value="CAF1048365.1"/>
    <property type="molecule type" value="Genomic_DNA"/>
</dbReference>
<name>A0A813XEG8_ADIRI</name>
<dbReference type="EMBL" id="CAJNOR010000291">
    <property type="protein sequence ID" value="CAF0869451.1"/>
    <property type="molecule type" value="Genomic_DNA"/>
</dbReference>
<sequence length="145" mass="16918">MVYVRACILVTLNFFQLIRSTSQVDDRALTIAASIDDYFCQNYVLMCFFRRQHHRSYNDQQFDQCETYLILNSCLSSSPKLSQNCSPSLLKKVKKNLTSETPTYCFTSAIYKTFYKQHLRSIASSSGTMINWQIFLYVFSTYLIS</sequence>
<gene>
    <name evidence="3" type="ORF">EDS130_LOCUS17295</name>
    <name evidence="2" type="ORF">XAT740_LOCUS6414</name>
</gene>
<evidence type="ECO:0000313" key="2">
    <source>
        <dbReference type="EMBL" id="CAF0869451.1"/>
    </source>
</evidence>
<protein>
    <submittedName>
        <fullName evidence="2">Uncharacterized protein</fullName>
    </submittedName>
</protein>
<proteinExistence type="predicted"/>
<dbReference type="Proteomes" id="UP000663828">
    <property type="component" value="Unassembled WGS sequence"/>
</dbReference>
<dbReference type="AlphaFoldDB" id="A0A813XEG8"/>
<keyword evidence="1" id="KW-0732">Signal</keyword>
<feature type="signal peptide" evidence="1">
    <location>
        <begin position="1"/>
        <end position="20"/>
    </location>
</feature>
<feature type="chain" id="PRO_5036223463" evidence="1">
    <location>
        <begin position="21"/>
        <end position="145"/>
    </location>
</feature>
<evidence type="ECO:0000313" key="3">
    <source>
        <dbReference type="EMBL" id="CAF1048365.1"/>
    </source>
</evidence>
<dbReference type="Proteomes" id="UP000663852">
    <property type="component" value="Unassembled WGS sequence"/>
</dbReference>
<reference evidence="2" key="1">
    <citation type="submission" date="2021-02" db="EMBL/GenBank/DDBJ databases">
        <authorList>
            <person name="Nowell W R."/>
        </authorList>
    </citation>
    <scope>NUCLEOTIDE SEQUENCE</scope>
</reference>
<keyword evidence="4" id="KW-1185">Reference proteome</keyword>
<comment type="caution">
    <text evidence="2">The sequence shown here is derived from an EMBL/GenBank/DDBJ whole genome shotgun (WGS) entry which is preliminary data.</text>
</comment>